<organism evidence="6 7">
    <name type="scientific">Cnuibacter physcomitrellae</name>
    <dbReference type="NCBI Taxonomy" id="1619308"/>
    <lineage>
        <taxon>Bacteria</taxon>
        <taxon>Bacillati</taxon>
        <taxon>Actinomycetota</taxon>
        <taxon>Actinomycetes</taxon>
        <taxon>Micrococcales</taxon>
        <taxon>Microbacteriaceae</taxon>
        <taxon>Cnuibacter</taxon>
    </lineage>
</organism>
<dbReference type="AlphaFoldDB" id="A0A1X9LI41"/>
<evidence type="ECO:0000256" key="3">
    <source>
        <dbReference type="ARBA" id="ARBA00022741"/>
    </source>
</evidence>
<evidence type="ECO:0000256" key="5">
    <source>
        <dbReference type="ARBA" id="ARBA00022970"/>
    </source>
</evidence>
<dbReference type="Gene3D" id="3.40.50.300">
    <property type="entry name" value="P-loop containing nucleotide triphosphate hydrolases"/>
    <property type="match status" value="1"/>
</dbReference>
<evidence type="ECO:0000256" key="1">
    <source>
        <dbReference type="ARBA" id="ARBA00005417"/>
    </source>
</evidence>
<evidence type="ECO:0000256" key="4">
    <source>
        <dbReference type="ARBA" id="ARBA00022840"/>
    </source>
</evidence>
<dbReference type="GO" id="GO:0005524">
    <property type="term" value="F:ATP binding"/>
    <property type="evidence" value="ECO:0007669"/>
    <property type="project" value="UniProtKB-KW"/>
</dbReference>
<accession>A0A1X9LI41</accession>
<evidence type="ECO:0000313" key="6">
    <source>
        <dbReference type="EMBL" id="ARJ04182.1"/>
    </source>
</evidence>
<dbReference type="InterPro" id="IPR017871">
    <property type="entry name" value="ABC_transporter-like_CS"/>
</dbReference>
<dbReference type="InterPro" id="IPR027417">
    <property type="entry name" value="P-loop_NTPase"/>
</dbReference>
<dbReference type="STRING" id="1619308.B5808_02265"/>
<gene>
    <name evidence="6" type="ORF">B5808_02265</name>
</gene>
<evidence type="ECO:0000313" key="7">
    <source>
        <dbReference type="Proteomes" id="UP000192775"/>
    </source>
</evidence>
<dbReference type="GO" id="GO:0016887">
    <property type="term" value="F:ATP hydrolysis activity"/>
    <property type="evidence" value="ECO:0007669"/>
    <property type="project" value="InterPro"/>
</dbReference>
<comment type="similarity">
    <text evidence="1">Belongs to the ABC transporter superfamily.</text>
</comment>
<proteinExistence type="inferred from homology"/>
<reference evidence="6 7" key="1">
    <citation type="submission" date="2017-04" db="EMBL/GenBank/DDBJ databases">
        <authorList>
            <person name="Afonso C.L."/>
            <person name="Miller P.J."/>
            <person name="Scott M.A."/>
            <person name="Spackman E."/>
            <person name="Goraichik I."/>
            <person name="Dimitrov K.M."/>
            <person name="Suarez D.L."/>
            <person name="Swayne D.E."/>
        </authorList>
    </citation>
    <scope>NUCLEOTIDE SEQUENCE [LARGE SCALE GENOMIC DNA]</scope>
    <source>
        <strain evidence="7">XA(T)</strain>
    </source>
</reference>
<keyword evidence="7" id="KW-1185">Reference proteome</keyword>
<keyword evidence="4" id="KW-0067">ATP-binding</keyword>
<dbReference type="CDD" id="cd03224">
    <property type="entry name" value="ABC_TM1139_LivF_branched"/>
    <property type="match status" value="1"/>
</dbReference>
<protein>
    <submittedName>
        <fullName evidence="6">Uncharacterized protein</fullName>
    </submittedName>
</protein>
<dbReference type="Pfam" id="PF00005">
    <property type="entry name" value="ABC_tran"/>
    <property type="match status" value="1"/>
</dbReference>
<dbReference type="PROSITE" id="PS00211">
    <property type="entry name" value="ABC_TRANSPORTER_1"/>
    <property type="match status" value="1"/>
</dbReference>
<sequence>MTDTSAPVTVETDEVLLQLDSVSVGYGGTPVTQGVDLTVRRGEIVCLLGPNGAGKTTTLLAISGLIPLMKGTVLFQQRDLLKRSPDALTRMGIVHVPEDRSLFGGLTVEENLKVASRDPEDIARVLGYFPKLGDILDRRATVLSGGEQQMLALARALALRPTLLIVDEMSLGLAPIIVESILPVFRRIVEETGCSVLMVEQHVRLALEIADRAYVMSRGRIVREGTAAEIAASLDELRGSYLGVQSEG</sequence>
<keyword evidence="5" id="KW-0029">Amino-acid transport</keyword>
<evidence type="ECO:0000256" key="2">
    <source>
        <dbReference type="ARBA" id="ARBA00022448"/>
    </source>
</evidence>
<dbReference type="SMART" id="SM00382">
    <property type="entry name" value="AAA"/>
    <property type="match status" value="1"/>
</dbReference>
<dbReference type="InterPro" id="IPR052156">
    <property type="entry name" value="BCAA_Transport_ATP-bd_LivF"/>
</dbReference>
<dbReference type="PANTHER" id="PTHR43820:SF2">
    <property type="entry name" value="ABC TRANSPORTER ATP-BINDING PROTEIN"/>
    <property type="match status" value="1"/>
</dbReference>
<dbReference type="GO" id="GO:0015807">
    <property type="term" value="P:L-amino acid transport"/>
    <property type="evidence" value="ECO:0007669"/>
    <property type="project" value="TreeGrafter"/>
</dbReference>
<keyword evidence="2" id="KW-0813">Transport</keyword>
<keyword evidence="3" id="KW-0547">Nucleotide-binding</keyword>
<name>A0A1X9LI41_9MICO</name>
<dbReference type="PROSITE" id="PS50893">
    <property type="entry name" value="ABC_TRANSPORTER_2"/>
    <property type="match status" value="1"/>
</dbReference>
<dbReference type="InterPro" id="IPR003439">
    <property type="entry name" value="ABC_transporter-like_ATP-bd"/>
</dbReference>
<dbReference type="RefSeq" id="WP_085018066.1">
    <property type="nucleotide sequence ID" value="NZ_BMHD01000001.1"/>
</dbReference>
<dbReference type="KEGG" id="cphy:B5808_02265"/>
<dbReference type="PANTHER" id="PTHR43820">
    <property type="entry name" value="HIGH-AFFINITY BRANCHED-CHAIN AMINO ACID TRANSPORT ATP-BINDING PROTEIN LIVF"/>
    <property type="match status" value="1"/>
</dbReference>
<dbReference type="GO" id="GO:0015658">
    <property type="term" value="F:branched-chain amino acid transmembrane transporter activity"/>
    <property type="evidence" value="ECO:0007669"/>
    <property type="project" value="TreeGrafter"/>
</dbReference>
<dbReference type="InterPro" id="IPR003593">
    <property type="entry name" value="AAA+_ATPase"/>
</dbReference>
<dbReference type="Proteomes" id="UP000192775">
    <property type="component" value="Chromosome"/>
</dbReference>
<dbReference type="SUPFAM" id="SSF52540">
    <property type="entry name" value="P-loop containing nucleoside triphosphate hydrolases"/>
    <property type="match status" value="1"/>
</dbReference>
<dbReference type="EMBL" id="CP020715">
    <property type="protein sequence ID" value="ARJ04182.1"/>
    <property type="molecule type" value="Genomic_DNA"/>
</dbReference>